<dbReference type="Pfam" id="PF00763">
    <property type="entry name" value="THF_DHG_CYH"/>
    <property type="match status" value="1"/>
</dbReference>
<dbReference type="GO" id="GO:0004488">
    <property type="term" value="F:methylenetetrahydrofolate dehydrogenase (NADP+) activity"/>
    <property type="evidence" value="ECO:0007669"/>
    <property type="project" value="InterPro"/>
</dbReference>
<feature type="domain" description="Tetrahydrofolate dehydrogenase/cyclohydrolase catalytic" evidence="9">
    <location>
        <begin position="3"/>
        <end position="117"/>
    </location>
</feature>
<dbReference type="Pfam" id="PF02882">
    <property type="entry name" value="THF_DHG_CYH_C"/>
    <property type="match status" value="1"/>
</dbReference>
<evidence type="ECO:0000256" key="7">
    <source>
        <dbReference type="ARBA" id="ARBA00023167"/>
    </source>
</evidence>
<accession>A0A2M8KVI2</accession>
<keyword evidence="8" id="KW-0511">Multifunctional enzyme</keyword>
<evidence type="ECO:0000256" key="2">
    <source>
        <dbReference type="ARBA" id="ARBA00022563"/>
    </source>
</evidence>
<keyword evidence="7" id="KW-0028">Amino-acid biosynthesis</keyword>
<comment type="caution">
    <text evidence="11">The sequence shown here is derived from an EMBL/GenBank/DDBJ whole genome shotgun (WGS) entry which is preliminary data.</text>
</comment>
<keyword evidence="6" id="KW-0560">Oxidoreductase</keyword>
<proteinExistence type="predicted"/>
<dbReference type="GO" id="GO:0009086">
    <property type="term" value="P:methionine biosynthetic process"/>
    <property type="evidence" value="ECO:0007669"/>
    <property type="project" value="UniProtKB-KW"/>
</dbReference>
<evidence type="ECO:0000313" key="11">
    <source>
        <dbReference type="EMBL" id="PJE63921.1"/>
    </source>
</evidence>
<dbReference type="GO" id="GO:0004477">
    <property type="term" value="F:methenyltetrahydrofolate cyclohydrolase activity"/>
    <property type="evidence" value="ECO:0007669"/>
    <property type="project" value="TreeGrafter"/>
</dbReference>
<dbReference type="GO" id="GO:0005829">
    <property type="term" value="C:cytosol"/>
    <property type="evidence" value="ECO:0007669"/>
    <property type="project" value="TreeGrafter"/>
</dbReference>
<keyword evidence="4" id="KW-0378">Hydrolase</keyword>
<dbReference type="Gene3D" id="3.40.50.10860">
    <property type="entry name" value="Leucine Dehydrogenase, chain A, domain 1"/>
    <property type="match status" value="1"/>
</dbReference>
<dbReference type="InterPro" id="IPR020631">
    <property type="entry name" value="THF_DH/CycHdrlase_NAD-bd_dom"/>
</dbReference>
<evidence type="ECO:0000313" key="12">
    <source>
        <dbReference type="Proteomes" id="UP000231569"/>
    </source>
</evidence>
<feature type="domain" description="Tetrahydrofolate dehydrogenase/cyclohydrolase NAD(P)-binding" evidence="10">
    <location>
        <begin position="160"/>
        <end position="280"/>
    </location>
</feature>
<dbReference type="InterPro" id="IPR046346">
    <property type="entry name" value="Aminoacid_DH-like_N_sf"/>
</dbReference>
<evidence type="ECO:0000256" key="5">
    <source>
        <dbReference type="ARBA" id="ARBA00022857"/>
    </source>
</evidence>
<dbReference type="PANTHER" id="PTHR48099">
    <property type="entry name" value="C-1-TETRAHYDROFOLATE SYNTHASE, CYTOPLASMIC-RELATED"/>
    <property type="match status" value="1"/>
</dbReference>
<evidence type="ECO:0000256" key="8">
    <source>
        <dbReference type="ARBA" id="ARBA00023268"/>
    </source>
</evidence>
<dbReference type="PANTHER" id="PTHR48099:SF5">
    <property type="entry name" value="C-1-TETRAHYDROFOLATE SYNTHASE, CYTOPLASMIC"/>
    <property type="match status" value="1"/>
</dbReference>
<evidence type="ECO:0000259" key="9">
    <source>
        <dbReference type="Pfam" id="PF00763"/>
    </source>
</evidence>
<dbReference type="EMBL" id="PFEE01000014">
    <property type="protein sequence ID" value="PJE63921.1"/>
    <property type="molecule type" value="Genomic_DNA"/>
</dbReference>
<evidence type="ECO:0000259" key="10">
    <source>
        <dbReference type="Pfam" id="PF02882"/>
    </source>
</evidence>
<evidence type="ECO:0000256" key="3">
    <source>
        <dbReference type="ARBA" id="ARBA00022755"/>
    </source>
</evidence>
<dbReference type="SUPFAM" id="SSF53223">
    <property type="entry name" value="Aminoacid dehydrogenase-like, N-terminal domain"/>
    <property type="match status" value="1"/>
</dbReference>
<reference evidence="12" key="1">
    <citation type="submission" date="2017-09" db="EMBL/GenBank/DDBJ databases">
        <title>Depth-based differentiation of microbial function through sediment-hosted aquifers and enrichment of novel symbionts in the deep terrestrial subsurface.</title>
        <authorList>
            <person name="Probst A.J."/>
            <person name="Ladd B."/>
            <person name="Jarett J.K."/>
            <person name="Geller-Mcgrath D.E."/>
            <person name="Sieber C.M.K."/>
            <person name="Emerson J.B."/>
            <person name="Anantharaman K."/>
            <person name="Thomas B.C."/>
            <person name="Malmstrom R."/>
            <person name="Stieglmeier M."/>
            <person name="Klingl A."/>
            <person name="Woyke T."/>
            <person name="Ryan C.M."/>
            <person name="Banfield J.F."/>
        </authorList>
    </citation>
    <scope>NUCLEOTIDE SEQUENCE [LARGE SCALE GENOMIC DNA]</scope>
</reference>
<evidence type="ECO:0000256" key="4">
    <source>
        <dbReference type="ARBA" id="ARBA00022801"/>
    </source>
</evidence>
<dbReference type="InterPro" id="IPR036291">
    <property type="entry name" value="NAD(P)-bd_dom_sf"/>
</dbReference>
<keyword evidence="5" id="KW-0521">NADP</keyword>
<dbReference type="Proteomes" id="UP000231569">
    <property type="component" value="Unassembled WGS sequence"/>
</dbReference>
<dbReference type="AlphaFoldDB" id="A0A2M8KVI2"/>
<gene>
    <name evidence="11" type="ORF">COU89_00665</name>
</gene>
<dbReference type="InterPro" id="IPR020630">
    <property type="entry name" value="THF_DH/CycHdrlase_cat_dom"/>
</dbReference>
<dbReference type="GO" id="GO:0006164">
    <property type="term" value="P:purine nucleotide biosynthetic process"/>
    <property type="evidence" value="ECO:0007669"/>
    <property type="project" value="UniProtKB-KW"/>
</dbReference>
<protein>
    <submittedName>
        <fullName evidence="11">Uncharacterized protein</fullName>
    </submittedName>
</protein>
<name>A0A2M8KVI2_9BACT</name>
<dbReference type="PRINTS" id="PR00085">
    <property type="entry name" value="THFDHDRGNASE"/>
</dbReference>
<sequence length="290" mass="32995">MKLDCKYITSQVFERTQERLKGVYRKTEPPTVALFYVGEDPHIERFIHLKRDAAQQLGIIFDVIRFHKAPLFQTFASKLRAVAQLRNVHALIIQRPLPPELSSASLENFIPAVKEVEGQKYKSPYLPPIGKATLSLLKYTFTHDWHVKNSDGDFFKKTFKKQFIVIAGRGSTSGRPIASTLVRYKIPTVITHSQTPYPELFYKQADVLITTTGKPIIHEGCIKQGALLMNFGYRFEEGKTCGDYQEAEIENKAGYYTAITSGTGPLHIAFLMENIVSAYITQIKKKTREF</sequence>
<dbReference type="InterPro" id="IPR000672">
    <property type="entry name" value="THF_DH/CycHdrlase"/>
</dbReference>
<evidence type="ECO:0000256" key="6">
    <source>
        <dbReference type="ARBA" id="ARBA00023002"/>
    </source>
</evidence>
<evidence type="ECO:0000256" key="1">
    <source>
        <dbReference type="ARBA" id="ARBA00004777"/>
    </source>
</evidence>
<keyword evidence="3" id="KW-0658">Purine biosynthesis</keyword>
<dbReference type="GO" id="GO:0035999">
    <property type="term" value="P:tetrahydrofolate interconversion"/>
    <property type="evidence" value="ECO:0007669"/>
    <property type="project" value="TreeGrafter"/>
</dbReference>
<dbReference type="SUPFAM" id="SSF51735">
    <property type="entry name" value="NAD(P)-binding Rossmann-fold domains"/>
    <property type="match status" value="1"/>
</dbReference>
<organism evidence="11 12">
    <name type="scientific">Candidatus Roizmanbacteria bacterium CG10_big_fil_rev_8_21_14_0_10_45_7</name>
    <dbReference type="NCBI Taxonomy" id="1974854"/>
    <lineage>
        <taxon>Bacteria</taxon>
        <taxon>Candidatus Roizmaniibacteriota</taxon>
    </lineage>
</organism>
<dbReference type="Gene3D" id="3.40.50.720">
    <property type="entry name" value="NAD(P)-binding Rossmann-like Domain"/>
    <property type="match status" value="1"/>
</dbReference>
<keyword evidence="7" id="KW-0486">Methionine biosynthesis</keyword>
<keyword evidence="2" id="KW-0554">One-carbon metabolism</keyword>
<comment type="pathway">
    <text evidence="1">One-carbon metabolism; tetrahydrofolate interconversion.</text>
</comment>